<reference evidence="1" key="1">
    <citation type="journal article" date="2022" name="bioRxiv">
        <title>Sequencing and chromosome-scale assembly of the giantPleurodeles waltlgenome.</title>
        <authorList>
            <person name="Brown T."/>
            <person name="Elewa A."/>
            <person name="Iarovenko S."/>
            <person name="Subramanian E."/>
            <person name="Araus A.J."/>
            <person name="Petzold A."/>
            <person name="Susuki M."/>
            <person name="Suzuki K.-i.T."/>
            <person name="Hayashi T."/>
            <person name="Toyoda A."/>
            <person name="Oliveira C."/>
            <person name="Osipova E."/>
            <person name="Leigh N.D."/>
            <person name="Simon A."/>
            <person name="Yun M.H."/>
        </authorList>
    </citation>
    <scope>NUCLEOTIDE SEQUENCE</scope>
    <source>
        <strain evidence="1">20211129_DDA</strain>
        <tissue evidence="1">Liver</tissue>
    </source>
</reference>
<dbReference type="AlphaFoldDB" id="A0AAV7NXM2"/>
<evidence type="ECO:0000313" key="1">
    <source>
        <dbReference type="EMBL" id="KAJ1120833.1"/>
    </source>
</evidence>
<comment type="caution">
    <text evidence="1">The sequence shown here is derived from an EMBL/GenBank/DDBJ whole genome shotgun (WGS) entry which is preliminary data.</text>
</comment>
<proteinExistence type="predicted"/>
<evidence type="ECO:0000313" key="2">
    <source>
        <dbReference type="Proteomes" id="UP001066276"/>
    </source>
</evidence>
<accession>A0AAV7NXM2</accession>
<dbReference type="Proteomes" id="UP001066276">
    <property type="component" value="Chromosome 8"/>
</dbReference>
<name>A0AAV7NXM2_PLEWA</name>
<keyword evidence="2" id="KW-1185">Reference proteome</keyword>
<protein>
    <submittedName>
        <fullName evidence="1">Uncharacterized protein</fullName>
    </submittedName>
</protein>
<organism evidence="1 2">
    <name type="scientific">Pleurodeles waltl</name>
    <name type="common">Iberian ribbed newt</name>
    <dbReference type="NCBI Taxonomy" id="8319"/>
    <lineage>
        <taxon>Eukaryota</taxon>
        <taxon>Metazoa</taxon>
        <taxon>Chordata</taxon>
        <taxon>Craniata</taxon>
        <taxon>Vertebrata</taxon>
        <taxon>Euteleostomi</taxon>
        <taxon>Amphibia</taxon>
        <taxon>Batrachia</taxon>
        <taxon>Caudata</taxon>
        <taxon>Salamandroidea</taxon>
        <taxon>Salamandridae</taxon>
        <taxon>Pleurodelinae</taxon>
        <taxon>Pleurodeles</taxon>
    </lineage>
</organism>
<sequence>MLDYNFLLFSLFSQLLKFHIEHSMESNHFPHKSISQVQDNKTNCTYLMDDELTDSRADCITWTTSIEKQLAVWRNYFGDECSNYLNMIAIDKKLFIPLTWDEAMADIHLEPRALMHKHGNRLAGPLNGVTSWYTINLHNEKRKGAKVASSVFWTRKELEQCMAELIRLKEHSKSWFGKQSKL</sequence>
<gene>
    <name evidence="1" type="ORF">NDU88_008982</name>
</gene>
<dbReference type="EMBL" id="JANPWB010000012">
    <property type="protein sequence ID" value="KAJ1120833.1"/>
    <property type="molecule type" value="Genomic_DNA"/>
</dbReference>